<dbReference type="SUPFAM" id="SSF49899">
    <property type="entry name" value="Concanavalin A-like lectins/glucanases"/>
    <property type="match status" value="1"/>
</dbReference>
<sequence length="740" mass="78070">MKMKHVLTGAVTIAAASLLGGSPITGRADDDYNHAVATMPHGLPVAGYFNIPTFANSPVPNSAKTADSPTDETQAVQITNDANQVGSIWAARDKYYFDFTRDQQAAMWMYFGNKGTTLAGDGMAFVIQNDSRGEQAIATQGSSSTPAVGQTLGVWGYASLAANENGQNVAKRAIQNSWALEFDTFANKQRPTSPNDIPGSFDFQLTGPHLTANYPAQPGTYTTMSFDTKYSYTQMNHGIDSVLYGGPLIKTPLSDGQWHHVTIDYKAPTNGTTKGTMTYTINDKQPASGAVQPKLSTTTTFDYSLLKDPDTSGTHQANTGRWGFTGSTGATWENNLVVFEQMPGLVKATGTAKIYNRSDKDSAGNPTEVTTGKRVTGGDRLQLDYQLGYDSGRVDWDNISAAVRLPDNVSVDSGTVTYANGKTESVDLTGLSGQNLSFKLGQTLNADNRNATVSLYGKAANPANDTSVVSQTSKFSGPNAIVTADTPAFTLAHSNVDFKLKVTSDSTVSVASTTATPTITGNATLTGSTKASTGFTLHPNLNGKDLKTIPITVTKDTAGGYTGDFSYQLPKDAGLVKGDNTLTLTATDDVGGYTSTVGTVTLNVGKLDWGVVNGASSFEDVTLTGTSQTVTRRGDWRVEVDNQVGTNWKMMAALTTPFTEVNTGGKLAGNLLYKQAATADPVTMSPESVIVADQSAHPASGTTDVSQDWKTDTGMLLEVGGGATAGAYQGQITWTLVNAE</sequence>
<evidence type="ECO:0008006" key="3">
    <source>
        <dbReference type="Google" id="ProtNLM"/>
    </source>
</evidence>
<dbReference type="Gene3D" id="2.60.120.200">
    <property type="match status" value="1"/>
</dbReference>
<accession>A0AAC8UU04</accession>
<proteinExistence type="predicted"/>
<dbReference type="Proteomes" id="UP000036000">
    <property type="component" value="Chromosome"/>
</dbReference>
<reference evidence="1 2" key="1">
    <citation type="submission" date="2015-07" db="EMBL/GenBank/DDBJ databases">
        <title>Lactobacillus korensis/26-25/ whole genome sequencing.</title>
        <authorList>
            <person name="Kim M.K."/>
            <person name="Im W.-T."/>
            <person name="Srinivasan S."/>
            <person name="Lee J.-J."/>
        </authorList>
    </citation>
    <scope>NUCLEOTIDE SEQUENCE [LARGE SCALE GENOMIC DNA]</scope>
    <source>
        <strain evidence="1 2">26-25</strain>
    </source>
</reference>
<organism evidence="1 2">
    <name type="scientific">Levilactobacillus koreensis</name>
    <dbReference type="NCBI Taxonomy" id="637971"/>
    <lineage>
        <taxon>Bacteria</taxon>
        <taxon>Bacillati</taxon>
        <taxon>Bacillota</taxon>
        <taxon>Bacilli</taxon>
        <taxon>Lactobacillales</taxon>
        <taxon>Lactobacillaceae</taxon>
        <taxon>Levilactobacillus</taxon>
    </lineage>
</organism>
<name>A0AAC8UU04_9LACO</name>
<gene>
    <name evidence="1" type="ORF">ABN16_02310</name>
</gene>
<evidence type="ECO:0000313" key="1">
    <source>
        <dbReference type="EMBL" id="AKP63941.1"/>
    </source>
</evidence>
<dbReference type="AlphaFoldDB" id="A0AAC8UU04"/>
<dbReference type="RefSeq" id="WP_048732587.1">
    <property type="nucleotide sequence ID" value="NZ_CP012033.1"/>
</dbReference>
<keyword evidence="2" id="KW-1185">Reference proteome</keyword>
<dbReference type="KEGG" id="lko:ABN16_02310"/>
<dbReference type="InterPro" id="IPR013320">
    <property type="entry name" value="ConA-like_dom_sf"/>
</dbReference>
<dbReference type="EMBL" id="CP012033">
    <property type="protein sequence ID" value="AKP63941.1"/>
    <property type="molecule type" value="Genomic_DNA"/>
</dbReference>
<protein>
    <recommendedName>
        <fullName evidence="3">WxL domain-containing protein</fullName>
    </recommendedName>
</protein>
<evidence type="ECO:0000313" key="2">
    <source>
        <dbReference type="Proteomes" id="UP000036000"/>
    </source>
</evidence>